<comment type="caution">
    <text evidence="3">The sequence shown here is derived from an EMBL/GenBank/DDBJ whole genome shotgun (WGS) entry which is preliminary data.</text>
</comment>
<feature type="compositionally biased region" description="Basic and acidic residues" evidence="1">
    <location>
        <begin position="1"/>
        <end position="10"/>
    </location>
</feature>
<evidence type="ECO:0000256" key="1">
    <source>
        <dbReference type="SAM" id="MobiDB-lite"/>
    </source>
</evidence>
<dbReference type="InterPro" id="IPR010699">
    <property type="entry name" value="DUF1275"/>
</dbReference>
<dbReference type="PANTHER" id="PTHR37488">
    <property type="entry name" value="DUF1275 DOMAIN-CONTAINING PROTEIN"/>
    <property type="match status" value="1"/>
</dbReference>
<keyword evidence="2" id="KW-0472">Membrane</keyword>
<accession>A0A8H5HQ73</accession>
<organism evidence="3 4">
    <name type="scientific">Collybiopsis confluens</name>
    <dbReference type="NCBI Taxonomy" id="2823264"/>
    <lineage>
        <taxon>Eukaryota</taxon>
        <taxon>Fungi</taxon>
        <taxon>Dikarya</taxon>
        <taxon>Basidiomycota</taxon>
        <taxon>Agaricomycotina</taxon>
        <taxon>Agaricomycetes</taxon>
        <taxon>Agaricomycetidae</taxon>
        <taxon>Agaricales</taxon>
        <taxon>Marasmiineae</taxon>
        <taxon>Omphalotaceae</taxon>
        <taxon>Collybiopsis</taxon>
    </lineage>
</organism>
<dbReference type="EMBL" id="JAACJN010000031">
    <property type="protein sequence ID" value="KAF5387492.1"/>
    <property type="molecule type" value="Genomic_DNA"/>
</dbReference>
<reference evidence="3 4" key="1">
    <citation type="journal article" date="2020" name="ISME J.">
        <title>Uncovering the hidden diversity of litter-decomposition mechanisms in mushroom-forming fungi.</title>
        <authorList>
            <person name="Floudas D."/>
            <person name="Bentzer J."/>
            <person name="Ahren D."/>
            <person name="Johansson T."/>
            <person name="Persson P."/>
            <person name="Tunlid A."/>
        </authorList>
    </citation>
    <scope>NUCLEOTIDE SEQUENCE [LARGE SCALE GENOMIC DNA]</scope>
    <source>
        <strain evidence="3 4">CBS 406.79</strain>
    </source>
</reference>
<evidence type="ECO:0000256" key="2">
    <source>
        <dbReference type="SAM" id="Phobius"/>
    </source>
</evidence>
<evidence type="ECO:0000313" key="4">
    <source>
        <dbReference type="Proteomes" id="UP000518752"/>
    </source>
</evidence>
<feature type="transmembrane region" description="Helical" evidence="2">
    <location>
        <begin position="170"/>
        <end position="189"/>
    </location>
</feature>
<dbReference type="Proteomes" id="UP000518752">
    <property type="component" value="Unassembled WGS sequence"/>
</dbReference>
<evidence type="ECO:0000313" key="3">
    <source>
        <dbReference type="EMBL" id="KAF5387492.1"/>
    </source>
</evidence>
<keyword evidence="4" id="KW-1185">Reference proteome</keyword>
<dbReference type="OrthoDB" id="5288586at2759"/>
<feature type="region of interest" description="Disordered" evidence="1">
    <location>
        <begin position="1"/>
        <end position="20"/>
    </location>
</feature>
<evidence type="ECO:0008006" key="5">
    <source>
        <dbReference type="Google" id="ProtNLM"/>
    </source>
</evidence>
<feature type="transmembrane region" description="Helical" evidence="2">
    <location>
        <begin position="129"/>
        <end position="150"/>
    </location>
</feature>
<name>A0A8H5HQ73_9AGAR</name>
<gene>
    <name evidence="3" type="ORF">D9757_006513</name>
</gene>
<sequence length="284" mass="30653">MADNEKRDSMTSDGAGTLIDPSKTQSLWHFLNSDVDPKECTGPLIAYSFMTGFIDAVSFSSIFVWCGFQTGNFVQLSLALARLFGVGPGGAVDHTFHIADQQALTSLLSFQLGAFIGRIGDRIGAQKRIWLIFGTFLQTLFTMAAALTIWKSGQPGVASDRGDPSWTNALSFVCLAFMSLSLGTQGILAKRLNTQFGTTIVLTTIWVEVFTDPKLFSPSKVSTRDHKLLAAGFLFIGGFMSRAVLDKIGPAGALGVATGIRFLICFTWLFVPGKKSTKGQIAKQ</sequence>
<feature type="transmembrane region" description="Helical" evidence="2">
    <location>
        <begin position="228"/>
        <end position="245"/>
    </location>
</feature>
<keyword evidence="2" id="KW-1133">Transmembrane helix</keyword>
<keyword evidence="2" id="KW-0812">Transmembrane</keyword>
<dbReference type="AlphaFoldDB" id="A0A8H5HQ73"/>
<feature type="transmembrane region" description="Helical" evidence="2">
    <location>
        <begin position="251"/>
        <end position="271"/>
    </location>
</feature>
<dbReference type="Pfam" id="PF06912">
    <property type="entry name" value="DUF1275"/>
    <property type="match status" value="1"/>
</dbReference>
<protein>
    <recommendedName>
        <fullName evidence="5">DUF1275 domain protein</fullName>
    </recommendedName>
</protein>
<proteinExistence type="predicted"/>
<dbReference type="PANTHER" id="PTHR37488:SF2">
    <property type="entry name" value="DUF1275 DOMAIN-CONTAINING PROTEIN"/>
    <property type="match status" value="1"/>
</dbReference>